<dbReference type="Proteomes" id="UP000198604">
    <property type="component" value="Unassembled WGS sequence"/>
</dbReference>
<evidence type="ECO:0000313" key="1">
    <source>
        <dbReference type="EMBL" id="CQR24660.1"/>
    </source>
</evidence>
<name>A0A0E4H470_9STRE</name>
<proteinExistence type="predicted"/>
<reference evidence="2" key="1">
    <citation type="submission" date="2015-03" db="EMBL/GenBank/DDBJ databases">
        <authorList>
            <person name="Urmite Genomes"/>
        </authorList>
    </citation>
    <scope>NUCLEOTIDE SEQUENCE [LARGE SCALE GENOMIC DNA]</scope>
    <source>
        <strain evidence="2">FF10</strain>
    </source>
</reference>
<dbReference type="EMBL" id="CTEN01000002">
    <property type="protein sequence ID" value="CQR24660.1"/>
    <property type="molecule type" value="Genomic_DNA"/>
</dbReference>
<protein>
    <submittedName>
        <fullName evidence="1">Uncharacterized protein</fullName>
    </submittedName>
</protein>
<dbReference type="Gene3D" id="2.60.320.10">
    <property type="entry name" value="N-utilization substance G protein NusG, insert domain"/>
    <property type="match status" value="1"/>
</dbReference>
<keyword evidence="2" id="KW-1185">Reference proteome</keyword>
<accession>A0A0E4H470</accession>
<dbReference type="InterPro" id="IPR038690">
    <property type="entry name" value="NusG_2_sf"/>
</dbReference>
<sequence>MKEILKQFRPFDFILIGLALLLSFTPAIVSTYVYNQAANEESKLVAIVSINGEIVDELPLQEGDHTEKTYCPNPGQYNIVEVDGTSIRVREDNSPDQIAVNTGWINKRGQILVCLPHQLLIEIVERGDPSEQNEDELILPL</sequence>
<dbReference type="AlphaFoldDB" id="A0A0E4H470"/>
<dbReference type="Pfam" id="PF07009">
    <property type="entry name" value="NusG_II"/>
    <property type="match status" value="1"/>
</dbReference>
<dbReference type="RefSeq" id="WP_093650283.1">
    <property type="nucleotide sequence ID" value="NZ_CTEN01000002.1"/>
</dbReference>
<dbReference type="CDD" id="cd09911">
    <property type="entry name" value="Lin0431_like"/>
    <property type="match status" value="1"/>
</dbReference>
<gene>
    <name evidence="1" type="ORF">BN1356_01015</name>
</gene>
<organism evidence="1 2">
    <name type="scientific">Streptococcus varani</name>
    <dbReference type="NCBI Taxonomy" id="1608583"/>
    <lineage>
        <taxon>Bacteria</taxon>
        <taxon>Bacillati</taxon>
        <taxon>Bacillota</taxon>
        <taxon>Bacilli</taxon>
        <taxon>Lactobacillales</taxon>
        <taxon>Streptococcaceae</taxon>
        <taxon>Streptococcus</taxon>
    </lineage>
</organism>
<evidence type="ECO:0000313" key="2">
    <source>
        <dbReference type="Proteomes" id="UP000198604"/>
    </source>
</evidence>
<dbReference type="OrthoDB" id="47603at2"/>
<dbReference type="STRING" id="1608583.BN1356_01015"/>